<evidence type="ECO:0000313" key="2">
    <source>
        <dbReference type="EMBL" id="KAG0561990.1"/>
    </source>
</evidence>
<comment type="caution">
    <text evidence="2">The sequence shown here is derived from an EMBL/GenBank/DDBJ whole genome shotgun (WGS) entry which is preliminary data.</text>
</comment>
<protein>
    <submittedName>
        <fullName evidence="2">Uncharacterized protein</fullName>
    </submittedName>
</protein>
<sequence length="64" mass="7469">MIACGCHLSHLSLLFHVAFERHCSWRWRSCKSSFIRLYPRACPCTTNFFLGNCSICSHKLDNDF</sequence>
<reference evidence="2" key="1">
    <citation type="submission" date="2020-06" db="EMBL/GenBank/DDBJ databases">
        <title>WGS assembly of Ceratodon purpureus strain R40.</title>
        <authorList>
            <person name="Carey S.B."/>
            <person name="Jenkins J."/>
            <person name="Shu S."/>
            <person name="Lovell J.T."/>
            <person name="Sreedasyam A."/>
            <person name="Maumus F."/>
            <person name="Tiley G.P."/>
            <person name="Fernandez-Pozo N."/>
            <person name="Barry K."/>
            <person name="Chen C."/>
            <person name="Wang M."/>
            <person name="Lipzen A."/>
            <person name="Daum C."/>
            <person name="Saski C.A."/>
            <person name="Payton A.C."/>
            <person name="Mcbreen J.C."/>
            <person name="Conrad R.E."/>
            <person name="Kollar L.M."/>
            <person name="Olsson S."/>
            <person name="Huttunen S."/>
            <person name="Landis J.B."/>
            <person name="Wickett N.J."/>
            <person name="Johnson M.G."/>
            <person name="Rensing S.A."/>
            <person name="Grimwood J."/>
            <person name="Schmutz J."/>
            <person name="Mcdaniel S.F."/>
        </authorList>
    </citation>
    <scope>NUCLEOTIDE SEQUENCE</scope>
    <source>
        <strain evidence="2">R40</strain>
    </source>
</reference>
<keyword evidence="3" id="KW-1185">Reference proteome</keyword>
<gene>
    <name evidence="2" type="ORF">KC19_9G108900</name>
</gene>
<dbReference type="Proteomes" id="UP000822688">
    <property type="component" value="Chromosome 9"/>
</dbReference>
<keyword evidence="1" id="KW-0732">Signal</keyword>
<accession>A0A8T0GSM8</accession>
<evidence type="ECO:0000313" key="3">
    <source>
        <dbReference type="Proteomes" id="UP000822688"/>
    </source>
</evidence>
<organism evidence="2 3">
    <name type="scientific">Ceratodon purpureus</name>
    <name type="common">Fire moss</name>
    <name type="synonym">Dicranum purpureum</name>
    <dbReference type="NCBI Taxonomy" id="3225"/>
    <lineage>
        <taxon>Eukaryota</taxon>
        <taxon>Viridiplantae</taxon>
        <taxon>Streptophyta</taxon>
        <taxon>Embryophyta</taxon>
        <taxon>Bryophyta</taxon>
        <taxon>Bryophytina</taxon>
        <taxon>Bryopsida</taxon>
        <taxon>Dicranidae</taxon>
        <taxon>Pseudoditrichales</taxon>
        <taxon>Ditrichaceae</taxon>
        <taxon>Ceratodon</taxon>
    </lineage>
</organism>
<proteinExistence type="predicted"/>
<dbReference type="EMBL" id="CM026430">
    <property type="protein sequence ID" value="KAG0561990.1"/>
    <property type="molecule type" value="Genomic_DNA"/>
</dbReference>
<feature type="signal peptide" evidence="1">
    <location>
        <begin position="1"/>
        <end position="20"/>
    </location>
</feature>
<evidence type="ECO:0000256" key="1">
    <source>
        <dbReference type="SAM" id="SignalP"/>
    </source>
</evidence>
<dbReference type="AlphaFoldDB" id="A0A8T0GSM8"/>
<name>A0A8T0GSM8_CERPU</name>
<feature type="chain" id="PRO_5035782290" evidence="1">
    <location>
        <begin position="21"/>
        <end position="64"/>
    </location>
</feature>